<dbReference type="Gene3D" id="3.30.40.10">
    <property type="entry name" value="Zinc/RING finger domain, C3HC4 (zinc finger)"/>
    <property type="match status" value="1"/>
</dbReference>
<feature type="region of interest" description="Disordered" evidence="6">
    <location>
        <begin position="401"/>
        <end position="457"/>
    </location>
</feature>
<evidence type="ECO:0000256" key="4">
    <source>
        <dbReference type="ARBA" id="ARBA00023015"/>
    </source>
</evidence>
<feature type="compositionally biased region" description="Basic and acidic residues" evidence="6">
    <location>
        <begin position="888"/>
        <end position="899"/>
    </location>
</feature>
<proteinExistence type="predicted"/>
<feature type="compositionally biased region" description="Basic and acidic residues" evidence="6">
    <location>
        <begin position="742"/>
        <end position="758"/>
    </location>
</feature>
<dbReference type="SUPFAM" id="SSF57903">
    <property type="entry name" value="FYVE/PHD zinc finger"/>
    <property type="match status" value="1"/>
</dbReference>
<feature type="compositionally biased region" description="Polar residues" evidence="6">
    <location>
        <begin position="256"/>
        <end position="271"/>
    </location>
</feature>
<dbReference type="Pfam" id="PF23121">
    <property type="entry name" value="SPOC_AIPP2"/>
    <property type="match status" value="1"/>
</dbReference>
<protein>
    <submittedName>
        <fullName evidence="9 10">Uncharacterized protein LOC103714039 isoform X1</fullName>
    </submittedName>
</protein>
<dbReference type="GO" id="GO:0034244">
    <property type="term" value="P:negative regulation of transcription elongation by RNA polymerase II"/>
    <property type="evidence" value="ECO:0007669"/>
    <property type="project" value="InterPro"/>
</dbReference>
<gene>
    <name evidence="9 10" type="primary">LOC103714039</name>
</gene>
<evidence type="ECO:0000256" key="6">
    <source>
        <dbReference type="SAM" id="MobiDB-lite"/>
    </source>
</evidence>
<name>A0A8B8ZC13_PHODC</name>
<dbReference type="InterPro" id="IPR011011">
    <property type="entry name" value="Znf_FYVE_PHD"/>
</dbReference>
<keyword evidence="3" id="KW-0862">Zinc</keyword>
<evidence type="ECO:0000256" key="5">
    <source>
        <dbReference type="ARBA" id="ARBA00023163"/>
    </source>
</evidence>
<feature type="region of interest" description="Disordered" evidence="6">
    <location>
        <begin position="1255"/>
        <end position="1306"/>
    </location>
</feature>
<feature type="domain" description="Zinc finger PHD-type" evidence="7">
    <location>
        <begin position="464"/>
        <end position="511"/>
    </location>
</feature>
<dbReference type="InterPro" id="IPR056280">
    <property type="entry name" value="AIPP2-like_SPOC"/>
</dbReference>
<reference evidence="8" key="1">
    <citation type="journal article" date="2019" name="Nat. Commun.">
        <title>Genome-wide association mapping of date palm fruit traits.</title>
        <authorList>
            <person name="Hazzouri K.M."/>
            <person name="Gros-Balthazard M."/>
            <person name="Flowers J.M."/>
            <person name="Copetti D."/>
            <person name="Lemansour A."/>
            <person name="Lebrun M."/>
            <person name="Masmoudi K."/>
            <person name="Ferrand S."/>
            <person name="Dhar M.I."/>
            <person name="Fresquez Z.A."/>
            <person name="Rosas U."/>
            <person name="Zhang J."/>
            <person name="Talag J."/>
            <person name="Lee S."/>
            <person name="Kudrna D."/>
            <person name="Powell R.F."/>
            <person name="Leitch I.J."/>
            <person name="Krueger R.R."/>
            <person name="Wing R.A."/>
            <person name="Amiri K.M.A."/>
            <person name="Purugganan M.D."/>
        </authorList>
    </citation>
    <scope>NUCLEOTIDE SEQUENCE [LARGE SCALE GENOMIC DNA]</scope>
    <source>
        <strain evidence="8">cv. Khalas</strain>
    </source>
</reference>
<evidence type="ECO:0000259" key="7">
    <source>
        <dbReference type="SMART" id="SM00249"/>
    </source>
</evidence>
<organism evidence="8 9">
    <name type="scientific">Phoenix dactylifera</name>
    <name type="common">Date palm</name>
    <dbReference type="NCBI Taxonomy" id="42345"/>
    <lineage>
        <taxon>Eukaryota</taxon>
        <taxon>Viridiplantae</taxon>
        <taxon>Streptophyta</taxon>
        <taxon>Embryophyta</taxon>
        <taxon>Tracheophyta</taxon>
        <taxon>Spermatophyta</taxon>
        <taxon>Magnoliopsida</taxon>
        <taxon>Liliopsida</taxon>
        <taxon>Arecaceae</taxon>
        <taxon>Coryphoideae</taxon>
        <taxon>Phoeniceae</taxon>
        <taxon>Phoenix</taxon>
    </lineage>
</organism>
<feature type="region of interest" description="Disordered" evidence="6">
    <location>
        <begin position="795"/>
        <end position="854"/>
    </location>
</feature>
<reference evidence="9 10" key="2">
    <citation type="submission" date="2025-04" db="UniProtKB">
        <authorList>
            <consortium name="RefSeq"/>
        </authorList>
    </citation>
    <scope>IDENTIFICATION</scope>
    <source>
        <tissue evidence="9 10">Young leaves</tissue>
    </source>
</reference>
<evidence type="ECO:0000313" key="9">
    <source>
        <dbReference type="RefSeq" id="XP_038970827.1"/>
    </source>
</evidence>
<feature type="region of interest" description="Disordered" evidence="6">
    <location>
        <begin position="252"/>
        <end position="271"/>
    </location>
</feature>
<dbReference type="Proteomes" id="UP000228380">
    <property type="component" value="Chromosome 17"/>
</dbReference>
<feature type="compositionally biased region" description="Polar residues" evidence="6">
    <location>
        <begin position="723"/>
        <end position="737"/>
    </location>
</feature>
<dbReference type="RefSeq" id="XP_038970828.1">
    <property type="nucleotide sequence ID" value="XM_039114900.1"/>
</dbReference>
<dbReference type="GO" id="GO:0140566">
    <property type="term" value="F:histone reader activity"/>
    <property type="evidence" value="ECO:0007669"/>
    <property type="project" value="InterPro"/>
</dbReference>
<evidence type="ECO:0000313" key="10">
    <source>
        <dbReference type="RefSeq" id="XP_038970828.1"/>
    </source>
</evidence>
<feature type="region of interest" description="Disordered" evidence="6">
    <location>
        <begin position="723"/>
        <end position="783"/>
    </location>
</feature>
<dbReference type="GO" id="GO:0008270">
    <property type="term" value="F:zinc ion binding"/>
    <property type="evidence" value="ECO:0007669"/>
    <property type="project" value="UniProtKB-KW"/>
</dbReference>
<feature type="compositionally biased region" description="Low complexity" evidence="6">
    <location>
        <begin position="764"/>
        <end position="783"/>
    </location>
</feature>
<feature type="region of interest" description="Disordered" evidence="6">
    <location>
        <begin position="882"/>
        <end position="908"/>
    </location>
</feature>
<feature type="region of interest" description="Disordered" evidence="6">
    <location>
        <begin position="634"/>
        <end position="657"/>
    </location>
</feature>
<dbReference type="SMART" id="SM00249">
    <property type="entry name" value="PHD"/>
    <property type="match status" value="1"/>
</dbReference>
<feature type="compositionally biased region" description="Polar residues" evidence="6">
    <location>
        <begin position="806"/>
        <end position="818"/>
    </location>
</feature>
<feature type="region of interest" description="Disordered" evidence="6">
    <location>
        <begin position="560"/>
        <end position="615"/>
    </location>
</feature>
<sequence>MGNHRERPLKELYDATRKISEPEITPVLQGTCRIQGPICEAVYDLRGTNSGYFPVEERRLLVNEKLRSRAESGTCNVCSAPCTSCLHLKRTMPLMESKIKDGLSHNTSGRKEDDSCSFFGGKGPNYKGRECDDQQHASNETSNLLSSTSSYDSCFENCESKAQLRVSVTDGASEDVKIPPPESSDEAVKLLLEQTTVTAHNSFPSDSQTTSDLPHQTLSGLVDEHHVLEYHGDNVSCISVVEDKDTDTAVHAPCTDSENTNSTSRIPSNGNLLARKDEKPVQTEALHDHHIDEIKEIQNDFKRPGTCLEVSLPKNSGSSFANVGSYPKSEHSEFHPSKSDNSSFHDSFFKERNACSQLPAEILKCYVANEESSLAGELAAGSVDGQENTALANSDINKASSITSEPTSVSLNDTDDARKCSFMKEPSPKSSSLLETANMEVSKTQPQTTSDSENSAEIEDDVKVCDICGDAGQEELLAICSRCSDGAEHIYCMRVMLDKLPEGDWLCEECQLKEETENQKVDKSEAASEMLEIPCLNEKAQSSGNTFNPEVLPNLETKEINSDAKGGVKGLQSTQDSTKRHGKNVEVTSIPSIKVSETSGGSTGITSPRKNTVWSRESSFNSLDVGKVKPVNPLPSCGVQSRSGSQPIAHSQASLGSNSSKIEAQFESTRGLLSKSASFNSSKMPKVKQLIESVPLRQKITSSSDSKKEGLLKTFTKSASFKSTNSGCNTESANKIQSLDPLRAEEPRGGKLVKERNVINKKNSSVSDRPSISPSLSASTSSPFTKVDIKFPQHVGKSNKIPDLSNVGTDRGSNNANNLGCKEVKKQSSFSSRTSGSTPSNGLRKSEDQKTYQPVSKENACASSAAVDRACCNPDSIQQCSTPQVAESTHRDDTTKDHTLSSSLRQAASGSSRLLRCQRCNETGHTTQFCAVDKLRMSAVRPSAERNLREGSNRNSKWKDVVEAMSSKTRPLKNIKSPDQSVEISTSSADQNSQVTSKDFQSGSLRCPRNLPSMEETADGQEVFRSSADFSKAAVFHVKQKTSYQEETVCVPKDGNTNTILNISEKLNLKPQMQILPGQASVLEPPLRASVIPKLELIWQGGFKVLRTGGHSEICDGLQAHPSTCVSPKALEAAFKFPCIIHLEEVPRHGSWPSQFQKNSPKEDNIALFFFAKDIESYKNNYSKLLETMLKNDLALKGNVDGAELLIFPSNLLPENSQRWNNLFFLWGVFRERKEKSLDDMPVFQKLNRPNLNMEPLDQDLPAPIMSGVSLSHENPNKELSRSERSQKRKKVSSTSSVDFRDTSSSGIKDRACNAQEYSFVKPLHQEAIDNNMPLKLTSGSLPASSLGKNANCTCPESNLQMNSEQSYLGVHFGVTWLNNFSDNSDGREDSEHICHVQANSIQSSHDEDGVLPTFSVSSYCGQGTEIKQKNSFMNSESVLNDDSLDNLLEIDHVSSRHNRKPMQSNTMDKLSHVPGETILQNEEANCSINDEKESKKMKLDNGIFAGCSREEILSAKLSSKVHPLSSSFTNDSIHAETMPESSRSVVRNFFPVDSGPIRGKRAEDFIYLSSDDEDLPESNAPDLKLALGGKKKSLGQDILPLFPPKVGEKSNQDKPPGPAVVDGDDVSASLSLSLASPALVKEQTSKSVSKTGQMMPEKPGANTSFFFFHGFTDT</sequence>
<dbReference type="InterPro" id="IPR001965">
    <property type="entry name" value="Znf_PHD"/>
</dbReference>
<keyword evidence="8" id="KW-1185">Reference proteome</keyword>
<dbReference type="InterPro" id="IPR013083">
    <property type="entry name" value="Znf_RING/FYVE/PHD"/>
</dbReference>
<dbReference type="PANTHER" id="PTHR33304">
    <property type="match status" value="1"/>
</dbReference>
<feature type="compositionally biased region" description="Polar residues" evidence="6">
    <location>
        <begin position="1293"/>
        <end position="1306"/>
    </location>
</feature>
<feature type="compositionally biased region" description="Polar residues" evidence="6">
    <location>
        <begin position="638"/>
        <end position="657"/>
    </location>
</feature>
<dbReference type="InterPro" id="IPR049914">
    <property type="entry name" value="PHD1-3/5-6"/>
</dbReference>
<keyword evidence="2" id="KW-0863">Zinc-finger</keyword>
<feature type="compositionally biased region" description="Basic and acidic residues" evidence="6">
    <location>
        <begin position="1275"/>
        <end position="1286"/>
    </location>
</feature>
<evidence type="ECO:0000256" key="3">
    <source>
        <dbReference type="ARBA" id="ARBA00022833"/>
    </source>
</evidence>
<feature type="region of interest" description="Disordered" evidence="6">
    <location>
        <begin position="969"/>
        <end position="1008"/>
    </location>
</feature>
<dbReference type="RefSeq" id="XP_038970827.1">
    <property type="nucleotide sequence ID" value="XM_039114899.1"/>
</dbReference>
<feature type="region of interest" description="Disordered" evidence="6">
    <location>
        <begin position="1642"/>
        <end position="1662"/>
    </location>
</feature>
<feature type="compositionally biased region" description="Polar residues" evidence="6">
    <location>
        <begin position="401"/>
        <end position="412"/>
    </location>
</feature>
<dbReference type="GeneID" id="103714039"/>
<dbReference type="OrthoDB" id="787137at2759"/>
<dbReference type="PANTHER" id="PTHR33304:SF61">
    <property type="entry name" value="RING_FYVE_PHD ZINC FINGER SUPERFAMILY PROTEIN"/>
    <property type="match status" value="1"/>
</dbReference>
<keyword evidence="4" id="KW-0805">Transcription regulation</keyword>
<feature type="compositionally biased region" description="Polar residues" evidence="6">
    <location>
        <begin position="977"/>
        <end position="1004"/>
    </location>
</feature>
<evidence type="ECO:0000256" key="2">
    <source>
        <dbReference type="ARBA" id="ARBA00022771"/>
    </source>
</evidence>
<evidence type="ECO:0000256" key="1">
    <source>
        <dbReference type="ARBA" id="ARBA00022723"/>
    </source>
</evidence>
<feature type="region of interest" description="Disordered" evidence="6">
    <location>
        <begin position="1603"/>
        <end position="1626"/>
    </location>
</feature>
<keyword evidence="1" id="KW-0479">Metal-binding</keyword>
<evidence type="ECO:0000313" key="8">
    <source>
        <dbReference type="Proteomes" id="UP000228380"/>
    </source>
</evidence>
<dbReference type="KEGG" id="pda:103714039"/>
<accession>A0A8B8ZC13</accession>
<feature type="compositionally biased region" description="Low complexity" evidence="6">
    <location>
        <begin position="828"/>
        <end position="840"/>
    </location>
</feature>
<feature type="compositionally biased region" description="Polar residues" evidence="6">
    <location>
        <begin position="586"/>
        <end position="597"/>
    </location>
</feature>
<feature type="compositionally biased region" description="Low complexity" evidence="6">
    <location>
        <begin position="598"/>
        <end position="607"/>
    </location>
</feature>
<keyword evidence="5" id="KW-0804">Transcription</keyword>
<feature type="compositionally biased region" description="Polar residues" evidence="6">
    <location>
        <begin position="428"/>
        <end position="453"/>
    </location>
</feature>